<dbReference type="Proteomes" id="UP000026961">
    <property type="component" value="Chromosome 3"/>
</dbReference>
<name>A0A0D9Z6G4_9ORYZ</name>
<sequence length="113" mass="12605">MSQPTGPQLMCSGSLRLVMTLFEWPDERGVPWREVLCAHARRRDFGEARSERNPLVVVKLLIGGRDAVQQPAGAQPTGRGVPWSRPRRPSLSQINTYRLVKGDGNASWPGRDD</sequence>
<accession>A0A0D9Z6G4</accession>
<dbReference type="EnsemblPlants" id="OGLUM03G15430.1">
    <property type="protein sequence ID" value="OGLUM03G15430.1"/>
    <property type="gene ID" value="OGLUM03G15430"/>
</dbReference>
<feature type="region of interest" description="Disordered" evidence="1">
    <location>
        <begin position="67"/>
        <end position="96"/>
    </location>
</feature>
<protein>
    <submittedName>
        <fullName evidence="2">Uncharacterized protein</fullName>
    </submittedName>
</protein>
<reference evidence="2" key="2">
    <citation type="submission" date="2018-05" db="EMBL/GenBank/DDBJ databases">
        <title>OgluRS3 (Oryza glumaepatula Reference Sequence Version 3).</title>
        <authorList>
            <person name="Zhang J."/>
            <person name="Kudrna D."/>
            <person name="Lee S."/>
            <person name="Talag J."/>
            <person name="Welchert J."/>
            <person name="Wing R.A."/>
        </authorList>
    </citation>
    <scope>NUCLEOTIDE SEQUENCE [LARGE SCALE GENOMIC DNA]</scope>
</reference>
<keyword evidence="3" id="KW-1185">Reference proteome</keyword>
<evidence type="ECO:0000313" key="3">
    <source>
        <dbReference type="Proteomes" id="UP000026961"/>
    </source>
</evidence>
<evidence type="ECO:0000256" key="1">
    <source>
        <dbReference type="SAM" id="MobiDB-lite"/>
    </source>
</evidence>
<evidence type="ECO:0000313" key="2">
    <source>
        <dbReference type="EnsemblPlants" id="OGLUM03G15430.1"/>
    </source>
</evidence>
<dbReference type="Gramene" id="OGLUM03G15430.1">
    <property type="protein sequence ID" value="OGLUM03G15430.1"/>
    <property type="gene ID" value="OGLUM03G15430"/>
</dbReference>
<dbReference type="PANTHER" id="PTHR47484">
    <property type="entry name" value="COMPLEX 1 PROTEIN CONTAINING PROTEIN, EXPRESSED"/>
    <property type="match status" value="1"/>
</dbReference>
<reference evidence="2" key="1">
    <citation type="submission" date="2015-04" db="UniProtKB">
        <authorList>
            <consortium name="EnsemblPlants"/>
        </authorList>
    </citation>
    <scope>IDENTIFICATION</scope>
</reference>
<proteinExistence type="predicted"/>
<organism evidence="2">
    <name type="scientific">Oryza glumipatula</name>
    <dbReference type="NCBI Taxonomy" id="40148"/>
    <lineage>
        <taxon>Eukaryota</taxon>
        <taxon>Viridiplantae</taxon>
        <taxon>Streptophyta</taxon>
        <taxon>Embryophyta</taxon>
        <taxon>Tracheophyta</taxon>
        <taxon>Spermatophyta</taxon>
        <taxon>Magnoliopsida</taxon>
        <taxon>Liliopsida</taxon>
        <taxon>Poales</taxon>
        <taxon>Poaceae</taxon>
        <taxon>BOP clade</taxon>
        <taxon>Oryzoideae</taxon>
        <taxon>Oryzeae</taxon>
        <taxon>Oryzinae</taxon>
        <taxon>Oryza</taxon>
    </lineage>
</organism>
<dbReference type="PANTHER" id="PTHR47484:SF1">
    <property type="entry name" value="COMPLEX 1 PROTEIN CONTAINING PROTEIN, EXPRESSED"/>
    <property type="match status" value="1"/>
</dbReference>
<dbReference type="STRING" id="40148.A0A0D9Z6G4"/>
<dbReference type="HOGENOM" id="CLU_2137383_0_0_1"/>
<dbReference type="AlphaFoldDB" id="A0A0D9Z6G4"/>